<dbReference type="Pfam" id="PF07584">
    <property type="entry name" value="BatA"/>
    <property type="match status" value="1"/>
</dbReference>
<evidence type="ECO:0000256" key="3">
    <source>
        <dbReference type="ARBA" id="ARBA00022989"/>
    </source>
</evidence>
<dbReference type="PANTHER" id="PTHR22550:SF5">
    <property type="entry name" value="LEUCINE ZIPPER PROTEIN 4"/>
    <property type="match status" value="1"/>
</dbReference>
<dbReference type="AlphaFoldDB" id="A0A6B3SWX5"/>
<accession>A0A6B3SWX5</accession>
<dbReference type="Proteomes" id="UP000482155">
    <property type="component" value="Unassembled WGS sequence"/>
</dbReference>
<gene>
    <name evidence="8" type="ORF">G3574_20810</name>
</gene>
<proteinExistence type="predicted"/>
<feature type="transmembrane region" description="Helical" evidence="6">
    <location>
        <begin position="327"/>
        <end position="348"/>
    </location>
</feature>
<feature type="transmembrane region" description="Helical" evidence="6">
    <location>
        <begin position="59"/>
        <end position="81"/>
    </location>
</feature>
<organism evidence="8 9">
    <name type="scientific">Noviherbaspirillum galbum</name>
    <dbReference type="NCBI Taxonomy" id="2709383"/>
    <lineage>
        <taxon>Bacteria</taxon>
        <taxon>Pseudomonadati</taxon>
        <taxon>Pseudomonadota</taxon>
        <taxon>Betaproteobacteria</taxon>
        <taxon>Burkholderiales</taxon>
        <taxon>Oxalobacteraceae</taxon>
        <taxon>Noviherbaspirillum</taxon>
    </lineage>
</organism>
<dbReference type="RefSeq" id="WP_163967474.1">
    <property type="nucleotide sequence ID" value="NZ_JAAIVB010000072.1"/>
</dbReference>
<feature type="domain" description="VWFA" evidence="7">
    <location>
        <begin position="87"/>
        <end position="312"/>
    </location>
</feature>
<evidence type="ECO:0000313" key="9">
    <source>
        <dbReference type="Proteomes" id="UP000482155"/>
    </source>
</evidence>
<dbReference type="Pfam" id="PF13519">
    <property type="entry name" value="VWA_2"/>
    <property type="match status" value="1"/>
</dbReference>
<dbReference type="Gene3D" id="3.40.50.410">
    <property type="entry name" value="von Willebrand factor, type A domain"/>
    <property type="match status" value="1"/>
</dbReference>
<dbReference type="InterPro" id="IPR024163">
    <property type="entry name" value="Aerotolerance_reg_N"/>
</dbReference>
<comment type="caution">
    <text evidence="8">The sequence shown here is derived from an EMBL/GenBank/DDBJ whole genome shotgun (WGS) entry which is preliminary data.</text>
</comment>
<evidence type="ECO:0000259" key="7">
    <source>
        <dbReference type="PROSITE" id="PS50234"/>
    </source>
</evidence>
<dbReference type="InterPro" id="IPR050768">
    <property type="entry name" value="UPF0353/GerABKA_families"/>
</dbReference>
<dbReference type="InterPro" id="IPR036465">
    <property type="entry name" value="vWFA_dom_sf"/>
</dbReference>
<sequence length="352" mass="38188">MRFLWPELLWTLLALPLLVLFYIAILRRRKKMAMQYAGLATVKAAMSQGQRLRQHLPPLLFLLAFAGMLLAVARPVAVVTLPSQYKTMILAIDVSGSMRANDVKPTRFDAAISAVKAFVNQQPGDTRVGLVSFAGTASMIQLPTTNREDLLDAVSRLQLQYGTAVGSGILVSLKAIFPDAEFDLTSADPGRISSRDQRSSSLDSRAGREKPARDFKPVAPGSYANAAIILLTDGHTTTGPEPVKTAQLAAERGVKVYTIGLGTVEGQIVTADGWSMHTSLDEDALKEISSVTKGEYFYAGTAEDLNRIYKSLNSRIAIERKETETTALFAAVAACLALLSALLSLLWFNRVL</sequence>
<dbReference type="PROSITE" id="PS50234">
    <property type="entry name" value="VWFA"/>
    <property type="match status" value="1"/>
</dbReference>
<evidence type="ECO:0000256" key="5">
    <source>
        <dbReference type="SAM" id="MobiDB-lite"/>
    </source>
</evidence>
<keyword evidence="4 6" id="KW-0472">Membrane</keyword>
<reference evidence="8 9" key="1">
    <citation type="submission" date="2020-02" db="EMBL/GenBank/DDBJ databases">
        <authorList>
            <person name="Kim M.K."/>
        </authorList>
    </citation>
    <scope>NUCLEOTIDE SEQUENCE [LARGE SCALE GENOMIC DNA]</scope>
    <source>
        <strain evidence="8 9">17J57-3</strain>
    </source>
</reference>
<feature type="region of interest" description="Disordered" evidence="5">
    <location>
        <begin position="187"/>
        <end position="218"/>
    </location>
</feature>
<keyword evidence="3 6" id="KW-1133">Transmembrane helix</keyword>
<dbReference type="SUPFAM" id="SSF53300">
    <property type="entry name" value="vWA-like"/>
    <property type="match status" value="1"/>
</dbReference>
<dbReference type="Pfam" id="PF00092">
    <property type="entry name" value="VWA"/>
    <property type="match status" value="1"/>
</dbReference>
<evidence type="ECO:0000256" key="4">
    <source>
        <dbReference type="ARBA" id="ARBA00023136"/>
    </source>
</evidence>
<evidence type="ECO:0000256" key="2">
    <source>
        <dbReference type="ARBA" id="ARBA00022692"/>
    </source>
</evidence>
<dbReference type="EMBL" id="JAAIVB010000072">
    <property type="protein sequence ID" value="NEX63526.1"/>
    <property type="molecule type" value="Genomic_DNA"/>
</dbReference>
<keyword evidence="2 6" id="KW-0812">Transmembrane</keyword>
<feature type="compositionally biased region" description="Basic and acidic residues" evidence="5">
    <location>
        <begin position="205"/>
        <end position="216"/>
    </location>
</feature>
<dbReference type="PANTHER" id="PTHR22550">
    <property type="entry name" value="SPORE GERMINATION PROTEIN"/>
    <property type="match status" value="1"/>
</dbReference>
<dbReference type="SMART" id="SM00327">
    <property type="entry name" value="VWA"/>
    <property type="match status" value="1"/>
</dbReference>
<keyword evidence="1" id="KW-1003">Cell membrane</keyword>
<evidence type="ECO:0000313" key="8">
    <source>
        <dbReference type="EMBL" id="NEX63526.1"/>
    </source>
</evidence>
<feature type="transmembrane region" description="Helical" evidence="6">
    <location>
        <begin position="6"/>
        <end position="26"/>
    </location>
</feature>
<evidence type="ECO:0000256" key="6">
    <source>
        <dbReference type="SAM" id="Phobius"/>
    </source>
</evidence>
<keyword evidence="9" id="KW-1185">Reference proteome</keyword>
<dbReference type="InterPro" id="IPR002035">
    <property type="entry name" value="VWF_A"/>
</dbReference>
<protein>
    <submittedName>
        <fullName evidence="8">VWA domain-containing protein</fullName>
    </submittedName>
</protein>
<evidence type="ECO:0000256" key="1">
    <source>
        <dbReference type="ARBA" id="ARBA00022475"/>
    </source>
</evidence>
<name>A0A6B3SWX5_9BURK</name>